<evidence type="ECO:0000313" key="8">
    <source>
        <dbReference type="EMBL" id="KAG0688124.1"/>
    </source>
</evidence>
<feature type="transmembrane region" description="Helical" evidence="7">
    <location>
        <begin position="81"/>
        <end position="103"/>
    </location>
</feature>
<dbReference type="AlphaFoldDB" id="A0A9P6WJT0"/>
<keyword evidence="6 7" id="KW-0472">Membrane</keyword>
<name>A0A9P6WJT0_9ASCO</name>
<evidence type="ECO:0000256" key="7">
    <source>
        <dbReference type="SAM" id="Phobius"/>
    </source>
</evidence>
<feature type="transmembrane region" description="Helical" evidence="7">
    <location>
        <begin position="168"/>
        <end position="188"/>
    </location>
</feature>
<comment type="subcellular location">
    <subcellularLocation>
        <location evidence="1">Endomembrane system</location>
        <topology evidence="1">Multi-pass membrane protein</topology>
    </subcellularLocation>
</comment>
<proteinExistence type="predicted"/>
<accession>A0A9P6WJT0</accession>
<evidence type="ECO:0000256" key="4">
    <source>
        <dbReference type="ARBA" id="ARBA00022692"/>
    </source>
</evidence>
<dbReference type="GO" id="GO:0005789">
    <property type="term" value="C:endoplasmic reticulum membrane"/>
    <property type="evidence" value="ECO:0007669"/>
    <property type="project" value="TreeGrafter"/>
</dbReference>
<organism evidence="8 9">
    <name type="scientific">Pichia californica</name>
    <dbReference type="NCBI Taxonomy" id="460514"/>
    <lineage>
        <taxon>Eukaryota</taxon>
        <taxon>Fungi</taxon>
        <taxon>Dikarya</taxon>
        <taxon>Ascomycota</taxon>
        <taxon>Saccharomycotina</taxon>
        <taxon>Pichiomycetes</taxon>
        <taxon>Pichiales</taxon>
        <taxon>Pichiaceae</taxon>
        <taxon>Pichia</taxon>
    </lineage>
</organism>
<evidence type="ECO:0000256" key="5">
    <source>
        <dbReference type="ARBA" id="ARBA00022989"/>
    </source>
</evidence>
<comment type="caution">
    <text evidence="8">The sequence shown here is derived from an EMBL/GenBank/DDBJ whole genome shotgun (WGS) entry which is preliminary data.</text>
</comment>
<keyword evidence="4 7" id="KW-0812">Transmembrane</keyword>
<dbReference type="SUPFAM" id="SSF103481">
    <property type="entry name" value="Multidrug resistance efflux transporter EmrE"/>
    <property type="match status" value="1"/>
</dbReference>
<evidence type="ECO:0000256" key="3">
    <source>
        <dbReference type="ARBA" id="ARBA00022597"/>
    </source>
</evidence>
<evidence type="ECO:0000256" key="2">
    <source>
        <dbReference type="ARBA" id="ARBA00022448"/>
    </source>
</evidence>
<keyword evidence="2" id="KW-0813">Transport</keyword>
<dbReference type="OrthoDB" id="999962at2759"/>
<dbReference type="GO" id="GO:0005462">
    <property type="term" value="F:UDP-N-acetylglucosamine transmembrane transporter activity"/>
    <property type="evidence" value="ECO:0007669"/>
    <property type="project" value="TreeGrafter"/>
</dbReference>
<evidence type="ECO:0000256" key="1">
    <source>
        <dbReference type="ARBA" id="ARBA00004127"/>
    </source>
</evidence>
<dbReference type="PANTHER" id="PTHR10778:SF4">
    <property type="entry name" value="NUCLEOTIDE SUGAR TRANSPORTER SLC35B4"/>
    <property type="match status" value="1"/>
</dbReference>
<keyword evidence="3" id="KW-0762">Sugar transport</keyword>
<evidence type="ECO:0000256" key="6">
    <source>
        <dbReference type="ARBA" id="ARBA00023136"/>
    </source>
</evidence>
<dbReference type="Proteomes" id="UP000697127">
    <property type="component" value="Unassembled WGS sequence"/>
</dbReference>
<keyword evidence="9" id="KW-1185">Reference proteome</keyword>
<evidence type="ECO:0000313" key="9">
    <source>
        <dbReference type="Proteomes" id="UP000697127"/>
    </source>
</evidence>
<reference evidence="8" key="1">
    <citation type="submission" date="2020-11" db="EMBL/GenBank/DDBJ databases">
        <title>Kefir isolates.</title>
        <authorList>
            <person name="Marcisauskas S."/>
            <person name="Kim Y."/>
            <person name="Blasche S."/>
        </authorList>
    </citation>
    <scope>NUCLEOTIDE SEQUENCE</scope>
    <source>
        <strain evidence="8">Olga-1</strain>
    </source>
</reference>
<dbReference type="Pfam" id="PF08449">
    <property type="entry name" value="UAA"/>
    <property type="match status" value="1"/>
</dbReference>
<feature type="transmembrane region" description="Helical" evidence="7">
    <location>
        <begin position="281"/>
        <end position="300"/>
    </location>
</feature>
<feature type="transmembrane region" description="Helical" evidence="7">
    <location>
        <begin position="212"/>
        <end position="231"/>
    </location>
</feature>
<dbReference type="PANTHER" id="PTHR10778">
    <property type="entry name" value="SOLUTE CARRIER FAMILY 35 MEMBER B"/>
    <property type="match status" value="1"/>
</dbReference>
<dbReference type="GO" id="GO:0005464">
    <property type="term" value="F:UDP-xylose transmembrane transporter activity"/>
    <property type="evidence" value="ECO:0007669"/>
    <property type="project" value="TreeGrafter"/>
</dbReference>
<dbReference type="EMBL" id="PUHW01000181">
    <property type="protein sequence ID" value="KAG0688124.1"/>
    <property type="molecule type" value="Genomic_DNA"/>
</dbReference>
<feature type="transmembrane region" description="Helical" evidence="7">
    <location>
        <begin position="40"/>
        <end position="60"/>
    </location>
</feature>
<gene>
    <name evidence="8" type="primary">YEA4_1</name>
    <name evidence="8" type="ORF">C6P40_001397</name>
</gene>
<feature type="transmembrane region" description="Helical" evidence="7">
    <location>
        <begin position="251"/>
        <end position="274"/>
    </location>
</feature>
<feature type="transmembrane region" description="Helical" evidence="7">
    <location>
        <begin position="136"/>
        <end position="156"/>
    </location>
</feature>
<dbReference type="InterPro" id="IPR013657">
    <property type="entry name" value="SCL35B1-4/HUT1"/>
</dbReference>
<sequence>MLHKFIRYEIPLFIGYMTTGCCSNVYTFERLIKINSKTTTLLTLCQYIFIFSISIIYLIFNRYWLNNNNNNYKTKFYLPKYFIPVLFQTLTSHMSNYVFQLGFTIPTHIIIRSMSTTITMILGLLIWKKSYNWKKIIGSIMVVIGNILFTFDLENIKFGNIKLNNNDSYLGILILIFADLINSIVMLYKENIYQNNEKGNNHNKNLEWKSALFYYNFYAIIFYIPFSFSIKNEFNLFMKNLNDNNDNYSEILQIILWNLITQLSCILGVNILVFKISALSMSVIMLLRRFISLFLSIYIFNKNINILGYFSIGIVILGTFIYAISDVEWKIFNKIGKKNIKFERTLNV</sequence>
<protein>
    <submittedName>
        <fullName evidence="8">Golgi uridine diphosphate-N- acetylglucosamine transporter</fullName>
    </submittedName>
</protein>
<dbReference type="GO" id="GO:0000139">
    <property type="term" value="C:Golgi membrane"/>
    <property type="evidence" value="ECO:0007669"/>
    <property type="project" value="TreeGrafter"/>
</dbReference>
<feature type="transmembrane region" description="Helical" evidence="7">
    <location>
        <begin position="306"/>
        <end position="324"/>
    </location>
</feature>
<dbReference type="InterPro" id="IPR037185">
    <property type="entry name" value="EmrE-like"/>
</dbReference>
<feature type="transmembrane region" description="Helical" evidence="7">
    <location>
        <begin position="109"/>
        <end position="127"/>
    </location>
</feature>
<dbReference type="PROSITE" id="PS51257">
    <property type="entry name" value="PROKAR_LIPOPROTEIN"/>
    <property type="match status" value="1"/>
</dbReference>
<keyword evidence="5 7" id="KW-1133">Transmembrane helix</keyword>